<evidence type="ECO:0000313" key="4">
    <source>
        <dbReference type="Proteomes" id="UP000241639"/>
    </source>
</evidence>
<comment type="similarity">
    <text evidence="1">Belongs to the 3-beta-HSD family.</text>
</comment>
<dbReference type="SUPFAM" id="SSF51735">
    <property type="entry name" value="NAD(P)-binding Rossmann-fold domains"/>
    <property type="match status" value="1"/>
</dbReference>
<name>A0A2T4ZDA8_9BACL</name>
<comment type="caution">
    <text evidence="3">The sequence shown here is derived from an EMBL/GenBank/DDBJ whole genome shotgun (WGS) entry which is preliminary data.</text>
</comment>
<dbReference type="PANTHER" id="PTHR43245">
    <property type="entry name" value="BIFUNCTIONAL POLYMYXIN RESISTANCE PROTEIN ARNA"/>
    <property type="match status" value="1"/>
</dbReference>
<evidence type="ECO:0000259" key="2">
    <source>
        <dbReference type="Pfam" id="PF01073"/>
    </source>
</evidence>
<dbReference type="InterPro" id="IPR050177">
    <property type="entry name" value="Lipid_A_modif_metabolic_enz"/>
</dbReference>
<dbReference type="Gene3D" id="3.40.50.720">
    <property type="entry name" value="NAD(P)-binding Rossmann-like Domain"/>
    <property type="match status" value="1"/>
</dbReference>
<organism evidence="3 4">
    <name type="scientific">Desmospora activa DSM 45169</name>
    <dbReference type="NCBI Taxonomy" id="1121389"/>
    <lineage>
        <taxon>Bacteria</taxon>
        <taxon>Bacillati</taxon>
        <taxon>Bacillota</taxon>
        <taxon>Bacilli</taxon>
        <taxon>Bacillales</taxon>
        <taxon>Thermoactinomycetaceae</taxon>
        <taxon>Desmospora</taxon>
    </lineage>
</organism>
<dbReference type="Proteomes" id="UP000241639">
    <property type="component" value="Unassembled WGS sequence"/>
</dbReference>
<proteinExistence type="inferred from homology"/>
<dbReference type="InterPro" id="IPR002225">
    <property type="entry name" value="3Beta_OHSteriod_DH/Estase"/>
</dbReference>
<dbReference type="InterPro" id="IPR036291">
    <property type="entry name" value="NAD(P)-bd_dom_sf"/>
</dbReference>
<keyword evidence="4" id="KW-1185">Reference proteome</keyword>
<dbReference type="GO" id="GO:0006694">
    <property type="term" value="P:steroid biosynthetic process"/>
    <property type="evidence" value="ECO:0007669"/>
    <property type="project" value="InterPro"/>
</dbReference>
<protein>
    <submittedName>
        <fullName evidence="3">Nucleoside-diphosphate-sugar epimerase</fullName>
    </submittedName>
</protein>
<dbReference type="PANTHER" id="PTHR43245:SF24">
    <property type="entry name" value="DEHYDROGENASE"/>
    <property type="match status" value="1"/>
</dbReference>
<dbReference type="Pfam" id="PF01073">
    <property type="entry name" value="3Beta_HSD"/>
    <property type="match status" value="1"/>
</dbReference>
<gene>
    <name evidence="3" type="ORF">C8J48_2487</name>
</gene>
<dbReference type="AlphaFoldDB" id="A0A2T4ZDA8"/>
<evidence type="ECO:0000256" key="1">
    <source>
        <dbReference type="ARBA" id="ARBA00009219"/>
    </source>
</evidence>
<dbReference type="GO" id="GO:0016616">
    <property type="term" value="F:oxidoreductase activity, acting on the CH-OH group of donors, NAD or NADP as acceptor"/>
    <property type="evidence" value="ECO:0007669"/>
    <property type="project" value="InterPro"/>
</dbReference>
<dbReference type="EMBL" id="PZZP01000001">
    <property type="protein sequence ID" value="PTM59852.1"/>
    <property type="molecule type" value="Genomic_DNA"/>
</dbReference>
<feature type="domain" description="3-beta hydroxysteroid dehydrogenase/isomerase" evidence="2">
    <location>
        <begin position="28"/>
        <end position="238"/>
    </location>
</feature>
<reference evidence="3 4" key="1">
    <citation type="submission" date="2018-04" db="EMBL/GenBank/DDBJ databases">
        <title>Genomic Encyclopedia of Archaeal and Bacterial Type Strains, Phase II (KMG-II): from individual species to whole genera.</title>
        <authorList>
            <person name="Goeker M."/>
        </authorList>
    </citation>
    <scope>NUCLEOTIDE SEQUENCE [LARGE SCALE GENOMIC DNA]</scope>
    <source>
        <strain evidence="3 4">DSM 45169</strain>
    </source>
</reference>
<accession>A0A2T4ZDA8</accession>
<sequence length="314" mass="35811">MARRLRRLGREVTVLGRNEAIGAQLETEGIRFVRGHLEDMATVTEAIQGQKAVFHCGALSSPWGRARDFYRSNVIGTENVIAACHKHDIQRLIHVSTPSLCFYFDERFDVKEDDPLPSRFVNHYAKTKYLAEQRVDDAYQKGLPVITIRPRALFGPGDTTILPRLIAANQRRFIPLIDGGDIHIDLTYIDNAVDALLLCESAPSSCLGRKYHITNGEPVLLREMLEQLFQKLEMPFQSRPVSYTQAFYLAQALEWIALSLPWIKEPAFTRYTVSILGKSQTLNIERARSELGYQPRISIAEGVDRFVQWQRKHS</sequence>
<evidence type="ECO:0000313" key="3">
    <source>
        <dbReference type="EMBL" id="PTM59852.1"/>
    </source>
</evidence>